<dbReference type="GO" id="GO:0016491">
    <property type="term" value="F:oxidoreductase activity"/>
    <property type="evidence" value="ECO:0007669"/>
    <property type="project" value="UniProtKB-KW"/>
</dbReference>
<evidence type="ECO:0000256" key="2">
    <source>
        <dbReference type="ARBA" id="ARBA00023027"/>
    </source>
</evidence>
<feature type="non-terminal residue" evidence="4">
    <location>
        <position position="231"/>
    </location>
</feature>
<dbReference type="Gene3D" id="3.50.50.60">
    <property type="entry name" value="FAD/NAD(P)-binding domain"/>
    <property type="match status" value="1"/>
</dbReference>
<dbReference type="PRINTS" id="PR00420">
    <property type="entry name" value="RNGMNOXGNASE"/>
</dbReference>
<dbReference type="AlphaFoldDB" id="X1JBA4"/>
<comment type="caution">
    <text evidence="4">The sequence shown here is derived from an EMBL/GenBank/DDBJ whole genome shotgun (WGS) entry which is preliminary data.</text>
</comment>
<organism evidence="4">
    <name type="scientific">marine sediment metagenome</name>
    <dbReference type="NCBI Taxonomy" id="412755"/>
    <lineage>
        <taxon>unclassified sequences</taxon>
        <taxon>metagenomes</taxon>
        <taxon>ecological metagenomes</taxon>
    </lineage>
</organism>
<dbReference type="EMBL" id="BARU01029447">
    <property type="protein sequence ID" value="GAH67028.1"/>
    <property type="molecule type" value="Genomic_DNA"/>
</dbReference>
<evidence type="ECO:0000313" key="4">
    <source>
        <dbReference type="EMBL" id="GAH67028.1"/>
    </source>
</evidence>
<keyword evidence="2" id="KW-0520">NAD</keyword>
<dbReference type="InterPro" id="IPR002938">
    <property type="entry name" value="FAD-bd"/>
</dbReference>
<dbReference type="Pfam" id="PF01494">
    <property type="entry name" value="FAD_binding_3"/>
    <property type="match status" value="1"/>
</dbReference>
<name>X1JBA4_9ZZZZ</name>
<dbReference type="InterPro" id="IPR050631">
    <property type="entry name" value="PheA/TfdB_FAD_monoxygenase"/>
</dbReference>
<feature type="domain" description="FAD-binding" evidence="3">
    <location>
        <begin position="11"/>
        <end position="203"/>
    </location>
</feature>
<sequence length="231" mass="26252">MNDDLDMSEIYDVIIVGAGTAGTYMGWLLGKLGHSVLVMDKDERNKVGNRLDIIHFETDRIEKAGIPPFKVGNPDCLEIRDKSRVVTPDFEKTITTQAFQTIVRLSYFLQRMYKVVESDGVTLKFSCQFLDLIFENDKIIGVKIEENGQRREVKARLVIDTSGTSGVIRTNLPPDYGVETFKLGPQDVMYVLLQYLKWSKPEDPHPISDTSHIYYLLWFGPSHMEDSAILG</sequence>
<evidence type="ECO:0000259" key="3">
    <source>
        <dbReference type="Pfam" id="PF01494"/>
    </source>
</evidence>
<gene>
    <name evidence="4" type="ORF">S03H2_46845</name>
</gene>
<evidence type="ECO:0000256" key="1">
    <source>
        <dbReference type="ARBA" id="ARBA00023002"/>
    </source>
</evidence>
<keyword evidence="1" id="KW-0560">Oxidoreductase</keyword>
<proteinExistence type="predicted"/>
<dbReference type="SUPFAM" id="SSF51905">
    <property type="entry name" value="FAD/NAD(P)-binding domain"/>
    <property type="match status" value="1"/>
</dbReference>
<reference evidence="4" key="1">
    <citation type="journal article" date="2014" name="Front. Microbiol.">
        <title>High frequency of phylogenetically diverse reductive dehalogenase-homologous genes in deep subseafloor sedimentary metagenomes.</title>
        <authorList>
            <person name="Kawai M."/>
            <person name="Futagami T."/>
            <person name="Toyoda A."/>
            <person name="Takaki Y."/>
            <person name="Nishi S."/>
            <person name="Hori S."/>
            <person name="Arai W."/>
            <person name="Tsubouchi T."/>
            <person name="Morono Y."/>
            <person name="Uchiyama I."/>
            <person name="Ito T."/>
            <person name="Fujiyama A."/>
            <person name="Inagaki F."/>
            <person name="Takami H."/>
        </authorList>
    </citation>
    <scope>NUCLEOTIDE SEQUENCE</scope>
    <source>
        <strain evidence="4">Expedition CK06-06</strain>
    </source>
</reference>
<accession>X1JBA4</accession>
<dbReference type="PANTHER" id="PTHR43476:SF4">
    <property type="entry name" value="BLR0106 PROTEIN"/>
    <property type="match status" value="1"/>
</dbReference>
<protein>
    <recommendedName>
        <fullName evidence="3">FAD-binding domain-containing protein</fullName>
    </recommendedName>
</protein>
<dbReference type="GO" id="GO:0071949">
    <property type="term" value="F:FAD binding"/>
    <property type="evidence" value="ECO:0007669"/>
    <property type="project" value="InterPro"/>
</dbReference>
<dbReference type="PANTHER" id="PTHR43476">
    <property type="entry name" value="3-(3-HYDROXY-PHENYL)PROPIONATE/3-HYDROXYCINNAMIC ACID HYDROXYLASE"/>
    <property type="match status" value="1"/>
</dbReference>
<dbReference type="InterPro" id="IPR036188">
    <property type="entry name" value="FAD/NAD-bd_sf"/>
</dbReference>